<organism evidence="2 3">
    <name type="scientific">Cryptococcus neoformans Tu259-1</name>
    <dbReference type="NCBI Taxonomy" id="1230072"/>
    <lineage>
        <taxon>Eukaryota</taxon>
        <taxon>Fungi</taxon>
        <taxon>Dikarya</taxon>
        <taxon>Basidiomycota</taxon>
        <taxon>Agaricomycotina</taxon>
        <taxon>Tremellomycetes</taxon>
        <taxon>Tremellales</taxon>
        <taxon>Cryptococcaceae</taxon>
        <taxon>Cryptococcus</taxon>
        <taxon>Cryptococcus neoformans species complex</taxon>
    </lineage>
</organism>
<dbReference type="EMBL" id="AMKT01000069">
    <property type="protein sequence ID" value="OXG15817.1"/>
    <property type="molecule type" value="Genomic_DNA"/>
</dbReference>
<accession>A0A854QE30</accession>
<keyword evidence="1" id="KW-0472">Membrane</keyword>
<dbReference type="Proteomes" id="UP000199727">
    <property type="component" value="Unassembled WGS sequence"/>
</dbReference>
<keyword evidence="1" id="KW-0812">Transmembrane</keyword>
<keyword evidence="1" id="KW-1133">Transmembrane helix</keyword>
<evidence type="ECO:0000256" key="1">
    <source>
        <dbReference type="SAM" id="Phobius"/>
    </source>
</evidence>
<feature type="transmembrane region" description="Helical" evidence="1">
    <location>
        <begin position="94"/>
        <end position="117"/>
    </location>
</feature>
<evidence type="ECO:0000313" key="3">
    <source>
        <dbReference type="Proteomes" id="UP000199727"/>
    </source>
</evidence>
<dbReference type="AlphaFoldDB" id="A0A854QE30"/>
<protein>
    <submittedName>
        <fullName evidence="2">Uncharacterized protein</fullName>
    </submittedName>
</protein>
<evidence type="ECO:0000313" key="2">
    <source>
        <dbReference type="EMBL" id="OXG15817.1"/>
    </source>
</evidence>
<feature type="transmembrane region" description="Helical" evidence="1">
    <location>
        <begin position="12"/>
        <end position="35"/>
    </location>
</feature>
<sequence length="132" mass="14804">MLFSLCPISSRVILLPSLAVGIRLPFFVTPLNLIVGDKPRPQSKWQLCERDCQSRDLGPGTRTIGGKVHEDGIHPVWQRHLEAKEGLMILAERIALPVAFYHMIYGIGPLLCCYKILASNLPMLSRAHSQFQ</sequence>
<gene>
    <name evidence="2" type="ORF">C361_05258</name>
</gene>
<proteinExistence type="predicted"/>
<name>A0A854QE30_CRYNE</name>
<reference evidence="2 3" key="1">
    <citation type="submission" date="2017-06" db="EMBL/GenBank/DDBJ databases">
        <title>Global population genomics of the pathogenic fungus Cryptococcus neoformans var. grubii.</title>
        <authorList>
            <person name="Cuomo C."/>
            <person name="Litvintseva A."/>
            <person name="Chen Y."/>
            <person name="Young S."/>
            <person name="Zeng Q."/>
            <person name="Chapman S."/>
            <person name="Gujja S."/>
            <person name="Saif S."/>
            <person name="Birren B."/>
        </authorList>
    </citation>
    <scope>NUCLEOTIDE SEQUENCE [LARGE SCALE GENOMIC DNA]</scope>
    <source>
        <strain evidence="2 3">Tu259-1</strain>
    </source>
</reference>
<comment type="caution">
    <text evidence="2">The sequence shown here is derived from an EMBL/GenBank/DDBJ whole genome shotgun (WGS) entry which is preliminary data.</text>
</comment>